<organism evidence="2 3">
    <name type="scientific">Aequorivita antarctica</name>
    <dbReference type="NCBI Taxonomy" id="153266"/>
    <lineage>
        <taxon>Bacteria</taxon>
        <taxon>Pseudomonadati</taxon>
        <taxon>Bacteroidota</taxon>
        <taxon>Flavobacteriia</taxon>
        <taxon>Flavobacteriales</taxon>
        <taxon>Flavobacteriaceae</taxon>
        <taxon>Aequorivita</taxon>
    </lineage>
</organism>
<keyword evidence="1" id="KW-1133">Transmembrane helix</keyword>
<dbReference type="EMBL" id="VORT01000004">
    <property type="protein sequence ID" value="TXD73482.1"/>
    <property type="molecule type" value="Genomic_DNA"/>
</dbReference>
<reference evidence="2 3" key="1">
    <citation type="submission" date="2019-08" db="EMBL/GenBank/DDBJ databases">
        <title>Genome of Aequorivita antarctica SW49 (type strain).</title>
        <authorList>
            <person name="Bowman J.P."/>
        </authorList>
    </citation>
    <scope>NUCLEOTIDE SEQUENCE [LARGE SCALE GENOMIC DNA]</scope>
    <source>
        <strain evidence="2 3">SW49</strain>
    </source>
</reference>
<dbReference type="Proteomes" id="UP000321497">
    <property type="component" value="Unassembled WGS sequence"/>
</dbReference>
<feature type="transmembrane region" description="Helical" evidence="1">
    <location>
        <begin position="14"/>
        <end position="32"/>
    </location>
</feature>
<dbReference type="OrthoDB" id="5421551at2"/>
<sequence length="78" mass="9455">MYMYDGYHIGGMHLIWWFIWMIFIFWIFATPFDIPGQRKKKDSPLDILQKRFAAGQITKENYQEHKALLEKDLSKEND</sequence>
<keyword evidence="3" id="KW-1185">Reference proteome</keyword>
<keyword evidence="1" id="KW-0472">Membrane</keyword>
<gene>
    <name evidence="2" type="ORF">ESU54_06880</name>
</gene>
<keyword evidence="1" id="KW-0812">Transmembrane</keyword>
<protein>
    <submittedName>
        <fullName evidence="2">SHOCT domain-containing protein</fullName>
    </submittedName>
</protein>
<accession>A0A5C6Z0I9</accession>
<evidence type="ECO:0000313" key="2">
    <source>
        <dbReference type="EMBL" id="TXD73482.1"/>
    </source>
</evidence>
<evidence type="ECO:0000313" key="3">
    <source>
        <dbReference type="Proteomes" id="UP000321497"/>
    </source>
</evidence>
<dbReference type="AlphaFoldDB" id="A0A5C6Z0I9"/>
<evidence type="ECO:0000256" key="1">
    <source>
        <dbReference type="SAM" id="Phobius"/>
    </source>
</evidence>
<comment type="caution">
    <text evidence="2">The sequence shown here is derived from an EMBL/GenBank/DDBJ whole genome shotgun (WGS) entry which is preliminary data.</text>
</comment>
<name>A0A5C6Z0I9_9FLAO</name>
<proteinExistence type="predicted"/>